<feature type="non-terminal residue" evidence="3">
    <location>
        <position position="1"/>
    </location>
</feature>
<accession>A0A9P6PS75</accession>
<feature type="compositionally biased region" description="Polar residues" evidence="1">
    <location>
        <begin position="144"/>
        <end position="155"/>
    </location>
</feature>
<dbReference type="OrthoDB" id="661148at2759"/>
<feature type="domain" description="PB1" evidence="2">
    <location>
        <begin position="7"/>
        <end position="84"/>
    </location>
</feature>
<dbReference type="Proteomes" id="UP000726737">
    <property type="component" value="Unassembled WGS sequence"/>
</dbReference>
<dbReference type="PROSITE" id="PS51745">
    <property type="entry name" value="PB1"/>
    <property type="match status" value="1"/>
</dbReference>
<dbReference type="CDD" id="cd05992">
    <property type="entry name" value="PB1"/>
    <property type="match status" value="1"/>
</dbReference>
<feature type="compositionally biased region" description="Gly residues" evidence="1">
    <location>
        <begin position="477"/>
        <end position="488"/>
    </location>
</feature>
<gene>
    <name evidence="3" type="ORF">BG011_006945</name>
</gene>
<evidence type="ECO:0000259" key="2">
    <source>
        <dbReference type="PROSITE" id="PS51745"/>
    </source>
</evidence>
<feature type="compositionally biased region" description="Polar residues" evidence="1">
    <location>
        <begin position="98"/>
        <end position="115"/>
    </location>
</feature>
<keyword evidence="4" id="KW-1185">Reference proteome</keyword>
<evidence type="ECO:0000256" key="1">
    <source>
        <dbReference type="SAM" id="MobiDB-lite"/>
    </source>
</evidence>
<feature type="region of interest" description="Disordered" evidence="1">
    <location>
        <begin position="470"/>
        <end position="494"/>
    </location>
</feature>
<dbReference type="InterPro" id="IPR000270">
    <property type="entry name" value="PB1_dom"/>
</dbReference>
<dbReference type="Pfam" id="PF00564">
    <property type="entry name" value="PB1"/>
    <property type="match status" value="1"/>
</dbReference>
<comment type="caution">
    <text evidence="3">The sequence shown here is derived from an EMBL/GenBank/DDBJ whole genome shotgun (WGS) entry which is preliminary data.</text>
</comment>
<organism evidence="3 4">
    <name type="scientific">Mortierella polycephala</name>
    <dbReference type="NCBI Taxonomy" id="41804"/>
    <lineage>
        <taxon>Eukaryota</taxon>
        <taxon>Fungi</taxon>
        <taxon>Fungi incertae sedis</taxon>
        <taxon>Mucoromycota</taxon>
        <taxon>Mortierellomycotina</taxon>
        <taxon>Mortierellomycetes</taxon>
        <taxon>Mortierellales</taxon>
        <taxon>Mortierellaceae</taxon>
        <taxon>Mortierella</taxon>
    </lineage>
</organism>
<dbReference type="InterPro" id="IPR053793">
    <property type="entry name" value="PB1-like"/>
</dbReference>
<dbReference type="SMART" id="SM00666">
    <property type="entry name" value="PB1"/>
    <property type="match status" value="1"/>
</dbReference>
<feature type="compositionally biased region" description="Basic and acidic residues" evidence="1">
    <location>
        <begin position="220"/>
        <end position="234"/>
    </location>
</feature>
<evidence type="ECO:0000313" key="4">
    <source>
        <dbReference type="Proteomes" id="UP000726737"/>
    </source>
</evidence>
<feature type="region of interest" description="Disordered" evidence="1">
    <location>
        <begin position="387"/>
        <end position="408"/>
    </location>
</feature>
<evidence type="ECO:0000313" key="3">
    <source>
        <dbReference type="EMBL" id="KAG0252459.1"/>
    </source>
</evidence>
<name>A0A9P6PS75_9FUNG</name>
<feature type="region of interest" description="Disordered" evidence="1">
    <location>
        <begin position="207"/>
        <end position="250"/>
    </location>
</feature>
<proteinExistence type="predicted"/>
<reference evidence="3" key="1">
    <citation type="journal article" date="2020" name="Fungal Divers.">
        <title>Resolving the Mortierellaceae phylogeny through synthesis of multi-gene phylogenetics and phylogenomics.</title>
        <authorList>
            <person name="Vandepol N."/>
            <person name="Liber J."/>
            <person name="Desiro A."/>
            <person name="Na H."/>
            <person name="Kennedy M."/>
            <person name="Barry K."/>
            <person name="Grigoriev I.V."/>
            <person name="Miller A.N."/>
            <person name="O'Donnell K."/>
            <person name="Stajich J.E."/>
            <person name="Bonito G."/>
        </authorList>
    </citation>
    <scope>NUCLEOTIDE SEQUENCE</scope>
    <source>
        <strain evidence="3">KOD948</strain>
    </source>
</reference>
<dbReference type="SUPFAM" id="SSF54277">
    <property type="entry name" value="CAD &amp; PB1 domains"/>
    <property type="match status" value="1"/>
</dbReference>
<sequence length="494" mass="53536">MANPSNISPCKVSFNGDFRRFLIGRPAVWTDFLHKVRNVYSLSATTAINVHYKDEEGDVITLNTDSELDDVLSMHALFNQVAPVRFEITLRDHHTAHSDASSTPTPIAGYATQSEAQEEEREDTRQHERSITVTSDYGDMPMLRQSSHPQEQKNPFGSEHSDDGSLIEFEDAIDSGALGESVLDQNIAYPQGDLYEAALRQETPEAHQLEGLVFPSSVTDDTKSDMDTEDKVKAEAPQTGSTSRRTSNAASPLLPPVIEFEALRMNGAPEVMDSIVASAIEQHAQEAAASHTQARNESSEDDHADPAEPEINMINPEASTSASGDRALIEQFQSLIQEFQHVIQNNPQLVELAGSIMQKILSNVKVNVESFAASLQEFAQQATSHAQEAATHATTQSRDAATQAQKAAGTAAAQAQKAAETAAEAAAAASMNWPFSSGNESPFSFFANNEDPFSGGHPDPFFRHGRGGHYGRRSRGHGGCPSRGGGHHGWNFGR</sequence>
<feature type="compositionally biased region" description="Polar residues" evidence="1">
    <location>
        <begin position="238"/>
        <end position="250"/>
    </location>
</feature>
<feature type="region of interest" description="Disordered" evidence="1">
    <location>
        <begin position="283"/>
        <end position="323"/>
    </location>
</feature>
<dbReference type="EMBL" id="JAAAJA010000518">
    <property type="protein sequence ID" value="KAG0252459.1"/>
    <property type="molecule type" value="Genomic_DNA"/>
</dbReference>
<feature type="region of interest" description="Disordered" evidence="1">
    <location>
        <begin position="95"/>
        <end position="163"/>
    </location>
</feature>
<protein>
    <recommendedName>
        <fullName evidence="2">PB1 domain-containing protein</fullName>
    </recommendedName>
</protein>
<dbReference type="Gene3D" id="3.10.20.90">
    <property type="entry name" value="Phosphatidylinositol 3-kinase Catalytic Subunit, Chain A, domain 1"/>
    <property type="match status" value="1"/>
</dbReference>
<dbReference type="AlphaFoldDB" id="A0A9P6PS75"/>